<feature type="transmembrane region" description="Helical" evidence="2">
    <location>
        <begin position="210"/>
        <end position="230"/>
    </location>
</feature>
<proteinExistence type="predicted"/>
<dbReference type="RefSeq" id="WP_203818932.1">
    <property type="nucleotide sequence ID" value="NZ_BAAABP010000004.1"/>
</dbReference>
<name>A0A919J8E2_9ACTN</name>
<sequence length="239" mass="24509">MRAKSAAGILMALALLIPAAPAAAQAAPPGLNAACQTVERVVYQDFRKLITSDLDTATDVQVRILANQILAEATAESLPLVPDRVQEKLDGTPAELRAFLKSDVLQAWAVDLRIAALRTLTDAGRNVSSAAKKALDTGTVDAHLTFLNDGLHAARALDCAAQPTTKPTVEPTPTKTAAPAPTSSTSRTGAAGQDGGQDGGGLARTGADTAVVAAVGAALLLLGGTGFLLARRRRSRFVA</sequence>
<feature type="compositionally biased region" description="Low complexity" evidence="1">
    <location>
        <begin position="163"/>
        <end position="191"/>
    </location>
</feature>
<feature type="chain" id="PRO_5037896548" description="LPXTG-motif cell wall-anchored protein" evidence="3">
    <location>
        <begin position="27"/>
        <end position="239"/>
    </location>
</feature>
<accession>A0A919J8E2</accession>
<dbReference type="InterPro" id="IPR005506">
    <property type="entry name" value="DUF312_ALF"/>
</dbReference>
<evidence type="ECO:0000256" key="2">
    <source>
        <dbReference type="SAM" id="Phobius"/>
    </source>
</evidence>
<reference evidence="4" key="1">
    <citation type="submission" date="2021-01" db="EMBL/GenBank/DDBJ databases">
        <title>Whole genome shotgun sequence of Actinoplanes ferrugineus NBRC 15555.</title>
        <authorList>
            <person name="Komaki H."/>
            <person name="Tamura T."/>
        </authorList>
    </citation>
    <scope>NUCLEOTIDE SEQUENCE</scope>
    <source>
        <strain evidence="4">NBRC 15555</strain>
    </source>
</reference>
<organism evidence="4 5">
    <name type="scientific">Paractinoplanes ferrugineus</name>
    <dbReference type="NCBI Taxonomy" id="113564"/>
    <lineage>
        <taxon>Bacteria</taxon>
        <taxon>Bacillati</taxon>
        <taxon>Actinomycetota</taxon>
        <taxon>Actinomycetes</taxon>
        <taxon>Micromonosporales</taxon>
        <taxon>Micromonosporaceae</taxon>
        <taxon>Paractinoplanes</taxon>
    </lineage>
</organism>
<keyword evidence="2" id="KW-0812">Transmembrane</keyword>
<dbReference type="EMBL" id="BOMM01000039">
    <property type="protein sequence ID" value="GIE12456.1"/>
    <property type="molecule type" value="Genomic_DNA"/>
</dbReference>
<dbReference type="Pfam" id="PF03752">
    <property type="entry name" value="ALF"/>
    <property type="match status" value="1"/>
</dbReference>
<evidence type="ECO:0008006" key="6">
    <source>
        <dbReference type="Google" id="ProtNLM"/>
    </source>
</evidence>
<evidence type="ECO:0000313" key="4">
    <source>
        <dbReference type="EMBL" id="GIE12456.1"/>
    </source>
</evidence>
<keyword evidence="5" id="KW-1185">Reference proteome</keyword>
<evidence type="ECO:0000256" key="1">
    <source>
        <dbReference type="SAM" id="MobiDB-lite"/>
    </source>
</evidence>
<keyword evidence="3" id="KW-0732">Signal</keyword>
<evidence type="ECO:0000313" key="5">
    <source>
        <dbReference type="Proteomes" id="UP000598174"/>
    </source>
</evidence>
<feature type="region of interest" description="Disordered" evidence="1">
    <location>
        <begin position="163"/>
        <end position="202"/>
    </location>
</feature>
<keyword evidence="2" id="KW-1133">Transmembrane helix</keyword>
<feature type="compositionally biased region" description="Gly residues" evidence="1">
    <location>
        <begin position="192"/>
        <end position="202"/>
    </location>
</feature>
<protein>
    <recommendedName>
        <fullName evidence="6">LPXTG-motif cell wall-anchored protein</fullName>
    </recommendedName>
</protein>
<dbReference type="Proteomes" id="UP000598174">
    <property type="component" value="Unassembled WGS sequence"/>
</dbReference>
<gene>
    <name evidence="4" type="ORF">Afe05nite_42960</name>
</gene>
<feature type="signal peptide" evidence="3">
    <location>
        <begin position="1"/>
        <end position="26"/>
    </location>
</feature>
<comment type="caution">
    <text evidence="4">The sequence shown here is derived from an EMBL/GenBank/DDBJ whole genome shotgun (WGS) entry which is preliminary data.</text>
</comment>
<dbReference type="AlphaFoldDB" id="A0A919J8E2"/>
<dbReference type="NCBIfam" id="TIGR01167">
    <property type="entry name" value="LPXTG_anchor"/>
    <property type="match status" value="1"/>
</dbReference>
<evidence type="ECO:0000256" key="3">
    <source>
        <dbReference type="SAM" id="SignalP"/>
    </source>
</evidence>
<keyword evidence="2" id="KW-0472">Membrane</keyword>